<evidence type="ECO:0000259" key="5">
    <source>
        <dbReference type="PROSITE" id="PS51898"/>
    </source>
</evidence>
<evidence type="ECO:0000256" key="1">
    <source>
        <dbReference type="ARBA" id="ARBA00022908"/>
    </source>
</evidence>
<dbReference type="EMBL" id="CP016312">
    <property type="protein sequence ID" value="APD10005.1"/>
    <property type="molecule type" value="Genomic_DNA"/>
</dbReference>
<dbReference type="AlphaFoldDB" id="A0A1J0LWZ5"/>
<protein>
    <submittedName>
        <fullName evidence="7">Phage integrase/recombinase</fullName>
    </submittedName>
</protein>
<evidence type="ECO:0000313" key="8">
    <source>
        <dbReference type="Proteomes" id="UP000182993"/>
    </source>
</evidence>
<evidence type="ECO:0000313" key="7">
    <source>
        <dbReference type="EMBL" id="APD10005.1"/>
    </source>
</evidence>
<dbReference type="InterPro" id="IPR050090">
    <property type="entry name" value="Tyrosine_recombinase_XerCD"/>
</dbReference>
<dbReference type="OrthoDB" id="9785687at2"/>
<dbReference type="Proteomes" id="UP000182993">
    <property type="component" value="Chromosome"/>
</dbReference>
<dbReference type="InterPro" id="IPR002104">
    <property type="entry name" value="Integrase_catalytic"/>
</dbReference>
<dbReference type="Gene3D" id="1.10.443.10">
    <property type="entry name" value="Intergrase catalytic core"/>
    <property type="match status" value="1"/>
</dbReference>
<dbReference type="Gene3D" id="1.10.150.130">
    <property type="match status" value="1"/>
</dbReference>
<keyword evidence="3" id="KW-0233">DNA recombination</keyword>
<dbReference type="KEGG" id="tbc:A0O31_01930"/>
<proteinExistence type="predicted"/>
<dbReference type="InterPro" id="IPR011010">
    <property type="entry name" value="DNA_brk_join_enz"/>
</dbReference>
<dbReference type="PANTHER" id="PTHR30349">
    <property type="entry name" value="PHAGE INTEGRASE-RELATED"/>
    <property type="match status" value="1"/>
</dbReference>
<dbReference type="PROSITE" id="PS51900">
    <property type="entry name" value="CB"/>
    <property type="match status" value="1"/>
</dbReference>
<dbReference type="Pfam" id="PF00589">
    <property type="entry name" value="Phage_integrase"/>
    <property type="match status" value="1"/>
</dbReference>
<dbReference type="InterPro" id="IPR004107">
    <property type="entry name" value="Integrase_SAM-like_N"/>
</dbReference>
<sequence>MERLSEWLGVFLQDGKARGLSPRTLAFYREGVNSMLRIVGDKRAQDLAPSDLRAFLARSHEEGLSPGGVVARYRAVRAFVRWLVREGVLEHDPTARIRPPKAPPPDLAVVRPGEIRRMLLAADGGRHPFRDKAILLLLWDTAARIGEIVGLRLEDFRPEGIRVRRKGGAYQVLPISPPTRRAVWAYLRNERPESPSDALFLSATGRPISSDAVRQMLRRLARAAGVPYKSPHAFRRGAAVVMVKNGINPYALQVLMGHKSPAMTAHYVRLAEKDLKEIHAKVAPALGLLRDI</sequence>
<evidence type="ECO:0000259" key="6">
    <source>
        <dbReference type="PROSITE" id="PS51900"/>
    </source>
</evidence>
<dbReference type="Pfam" id="PF02899">
    <property type="entry name" value="Phage_int_SAM_1"/>
    <property type="match status" value="1"/>
</dbReference>
<dbReference type="GO" id="GO:0006310">
    <property type="term" value="P:DNA recombination"/>
    <property type="evidence" value="ECO:0007669"/>
    <property type="project" value="UniProtKB-KW"/>
</dbReference>
<dbReference type="InterPro" id="IPR044068">
    <property type="entry name" value="CB"/>
</dbReference>
<name>A0A1J0LWZ5_THEBO</name>
<evidence type="ECO:0000256" key="2">
    <source>
        <dbReference type="ARBA" id="ARBA00023125"/>
    </source>
</evidence>
<gene>
    <name evidence="7" type="ORF">A0O31_01930</name>
</gene>
<feature type="domain" description="Tyr recombinase" evidence="5">
    <location>
        <begin position="98"/>
        <end position="280"/>
    </location>
</feature>
<dbReference type="GO" id="GO:0015074">
    <property type="term" value="P:DNA integration"/>
    <property type="evidence" value="ECO:0007669"/>
    <property type="project" value="UniProtKB-KW"/>
</dbReference>
<dbReference type="STRING" id="56956.A0O31_01930"/>
<evidence type="ECO:0000256" key="4">
    <source>
        <dbReference type="PROSITE-ProRule" id="PRU01248"/>
    </source>
</evidence>
<accession>A0A1J0LWZ5</accession>
<dbReference type="InterPro" id="IPR010998">
    <property type="entry name" value="Integrase_recombinase_N"/>
</dbReference>
<feature type="domain" description="Core-binding (CB)" evidence="6">
    <location>
        <begin position="1"/>
        <end position="84"/>
    </location>
</feature>
<dbReference type="SUPFAM" id="SSF56349">
    <property type="entry name" value="DNA breaking-rejoining enzymes"/>
    <property type="match status" value="1"/>
</dbReference>
<organism evidence="7 8">
    <name type="scientific">Thermus brockianus</name>
    <dbReference type="NCBI Taxonomy" id="56956"/>
    <lineage>
        <taxon>Bacteria</taxon>
        <taxon>Thermotogati</taxon>
        <taxon>Deinococcota</taxon>
        <taxon>Deinococci</taxon>
        <taxon>Thermales</taxon>
        <taxon>Thermaceae</taxon>
        <taxon>Thermus</taxon>
    </lineage>
</organism>
<dbReference type="GO" id="GO:0003677">
    <property type="term" value="F:DNA binding"/>
    <property type="evidence" value="ECO:0007669"/>
    <property type="project" value="UniProtKB-UniRule"/>
</dbReference>
<dbReference type="PROSITE" id="PS51898">
    <property type="entry name" value="TYR_RECOMBINASE"/>
    <property type="match status" value="1"/>
</dbReference>
<dbReference type="InterPro" id="IPR013762">
    <property type="entry name" value="Integrase-like_cat_sf"/>
</dbReference>
<keyword evidence="2 4" id="KW-0238">DNA-binding</keyword>
<keyword evidence="1" id="KW-0229">DNA integration</keyword>
<reference evidence="8" key="1">
    <citation type="submission" date="2016-06" db="EMBL/GenBank/DDBJ databases">
        <title>Whole genome sequencing of Thermus brockianus strain GE-1.</title>
        <authorList>
            <person name="Schaefers C."/>
            <person name="Blank S."/>
            <person name="Wiebusch S."/>
            <person name="Elleuche S."/>
            <person name="Antranikian G."/>
        </authorList>
    </citation>
    <scope>NUCLEOTIDE SEQUENCE [LARGE SCALE GENOMIC DNA]</scope>
    <source>
        <strain evidence="8">GE-1</strain>
    </source>
</reference>
<evidence type="ECO:0000256" key="3">
    <source>
        <dbReference type="ARBA" id="ARBA00023172"/>
    </source>
</evidence>